<keyword evidence="2" id="KW-1133">Transmembrane helix</keyword>
<feature type="transmembrane region" description="Helical" evidence="2">
    <location>
        <begin position="217"/>
        <end position="237"/>
    </location>
</feature>
<dbReference type="EMBL" id="JAFHKK010000015">
    <property type="protein sequence ID" value="MBN2964650.1"/>
    <property type="molecule type" value="Genomic_DNA"/>
</dbReference>
<protein>
    <submittedName>
        <fullName evidence="4">Glycosyltransferase family 2 protein</fullName>
    </submittedName>
</protein>
<evidence type="ECO:0000313" key="5">
    <source>
        <dbReference type="Proteomes" id="UP000703590"/>
    </source>
</evidence>
<dbReference type="InterPro" id="IPR029044">
    <property type="entry name" value="Nucleotide-diphossugar_trans"/>
</dbReference>
<dbReference type="SUPFAM" id="SSF53448">
    <property type="entry name" value="Nucleotide-diphospho-sugar transferases"/>
    <property type="match status" value="1"/>
</dbReference>
<reference evidence="4" key="2">
    <citation type="submission" date="2021-02" db="EMBL/GenBank/DDBJ databases">
        <authorList>
            <person name="Merkel A.Y."/>
        </authorList>
    </citation>
    <scope>NUCLEOTIDE SEQUENCE</scope>
    <source>
        <strain evidence="4">T05b</strain>
    </source>
</reference>
<gene>
    <name evidence="4" type="ORF">JWV37_07650</name>
</gene>
<evidence type="ECO:0000259" key="3">
    <source>
        <dbReference type="Pfam" id="PF00535"/>
    </source>
</evidence>
<keyword evidence="2" id="KW-0472">Membrane</keyword>
<keyword evidence="5" id="KW-1185">Reference proteome</keyword>
<name>A0ABS2WT07_9BACT</name>
<feature type="domain" description="Glycosyltransferase 2-like" evidence="3">
    <location>
        <begin position="6"/>
        <end position="117"/>
    </location>
</feature>
<dbReference type="Proteomes" id="UP000703590">
    <property type="component" value="Unassembled WGS sequence"/>
</dbReference>
<dbReference type="PANTHER" id="PTHR43630:SF2">
    <property type="entry name" value="GLYCOSYLTRANSFERASE"/>
    <property type="match status" value="1"/>
</dbReference>
<proteinExistence type="inferred from homology"/>
<comment type="similarity">
    <text evidence="1">Belongs to the glycosyltransferase 2 family. WaaE/KdtX subfamily.</text>
</comment>
<reference evidence="4" key="1">
    <citation type="submission" date="2021-02" db="EMBL/GenBank/DDBJ databases">
        <title>Sulfurospirillum tamanensis sp. nov.</title>
        <authorList>
            <person name="Frolova A."/>
            <person name="Merkel A."/>
            <person name="Slobodkin A."/>
        </authorList>
    </citation>
    <scope>NUCLEOTIDE SEQUENCE</scope>
    <source>
        <strain evidence="4">T05b</strain>
    </source>
</reference>
<dbReference type="RefSeq" id="WP_205459202.1">
    <property type="nucleotide sequence ID" value="NZ_JAFHKK010000015.1"/>
</dbReference>
<dbReference type="InterPro" id="IPR001173">
    <property type="entry name" value="Glyco_trans_2-like"/>
</dbReference>
<dbReference type="Pfam" id="PF00535">
    <property type="entry name" value="Glycos_transf_2"/>
    <property type="match status" value="1"/>
</dbReference>
<keyword evidence="2" id="KW-0812">Transmembrane</keyword>
<evidence type="ECO:0000313" key="4">
    <source>
        <dbReference type="EMBL" id="MBN2964650.1"/>
    </source>
</evidence>
<evidence type="ECO:0000256" key="2">
    <source>
        <dbReference type="SAM" id="Phobius"/>
    </source>
</evidence>
<dbReference type="PANTHER" id="PTHR43630">
    <property type="entry name" value="POLY-BETA-1,6-N-ACETYL-D-GLUCOSAMINE SYNTHASE"/>
    <property type="match status" value="1"/>
</dbReference>
<evidence type="ECO:0000256" key="1">
    <source>
        <dbReference type="ARBA" id="ARBA00038494"/>
    </source>
</evidence>
<organism evidence="4 5">
    <name type="scientific">Sulfurospirillum tamanense</name>
    <dbReference type="NCBI Taxonomy" id="2813362"/>
    <lineage>
        <taxon>Bacteria</taxon>
        <taxon>Pseudomonadati</taxon>
        <taxon>Campylobacterota</taxon>
        <taxon>Epsilonproteobacteria</taxon>
        <taxon>Campylobacterales</taxon>
        <taxon>Sulfurospirillaceae</taxon>
        <taxon>Sulfurospirillum</taxon>
    </lineage>
</organism>
<comment type="caution">
    <text evidence="4">The sequence shown here is derived from an EMBL/GenBank/DDBJ whole genome shotgun (WGS) entry which is preliminary data.</text>
</comment>
<dbReference type="CDD" id="cd02511">
    <property type="entry name" value="Beta4Glucosyltransferase"/>
    <property type="match status" value="1"/>
</dbReference>
<sequence>MIKHISVVIIVKNGAQTLSKTLDSIRAFEDVIVYDNGSTDASLSIASSYANVTLHQGDFFGFGETKNLAASLAKNDWIFSLDCDEVVSAELLKNLQKTIFNNTFVYEVFRNNYYNNKRIMYCGWGKESIPRIYNRIFTSFTDSMVHEKILTKDLSLMPIYGELMHHPYASLSDFIIKADRYSSLYATNNVGKKKSSPSKAFFNGLYSFMRTYVLKRGFLDGWVGLVIAFSHMVTNFFKYMKLYEANKEAGYQ</sequence>
<dbReference type="Gene3D" id="3.90.550.10">
    <property type="entry name" value="Spore Coat Polysaccharide Biosynthesis Protein SpsA, Chain A"/>
    <property type="match status" value="1"/>
</dbReference>
<accession>A0ABS2WT07</accession>